<dbReference type="UniPathway" id="UPA00053">
    <property type="reaction ID" value="UER00087"/>
</dbReference>
<keyword evidence="11" id="KW-1185">Reference proteome</keyword>
<dbReference type="PANTHER" id="PTHR21089">
    <property type="entry name" value="SHIKIMATE DEHYDROGENASE"/>
    <property type="match status" value="1"/>
</dbReference>
<feature type="binding site" evidence="6">
    <location>
        <position position="67"/>
    </location>
    <ligand>
        <name>shikimate</name>
        <dbReference type="ChEBI" id="CHEBI:36208"/>
    </ligand>
</feature>
<evidence type="ECO:0000256" key="5">
    <source>
        <dbReference type="ARBA" id="ARBA00023141"/>
    </source>
</evidence>
<reference evidence="11" key="1">
    <citation type="journal article" date="2016" name="Genome Announc.">
        <title>Draft Genome Sequences of Methanobrevibacter curvatus DSM11111, Methanobrevibacter cuticularis DSM11139, Methanobrevibacter filiformis DSM11501, and Methanobrevibacter oralis DSM7256.</title>
        <authorList>
            <person name="Poehlein A."/>
            <person name="Seedorf H."/>
        </authorList>
    </citation>
    <scope>NUCLEOTIDE SEQUENCE [LARGE SCALE GENOMIC DNA]</scope>
    <source>
        <strain evidence="11">DSM 7256 / JCM 30027 / ZR</strain>
    </source>
</reference>
<feature type="domain" description="Quinate/shikimate 5-dehydrogenase/glutamyl-tRNA reductase" evidence="7">
    <location>
        <begin position="114"/>
        <end position="223"/>
    </location>
</feature>
<dbReference type="InterPro" id="IPR046346">
    <property type="entry name" value="Aminoacid_DH-like_N_sf"/>
</dbReference>
<dbReference type="STRING" id="66851.MBORA_13860"/>
<feature type="binding site" evidence="6">
    <location>
        <begin position="20"/>
        <end position="22"/>
    </location>
    <ligand>
        <name>shikimate</name>
        <dbReference type="ChEBI" id="CHEBI:36208"/>
    </ligand>
</feature>
<name>A0A166AC93_METOA</name>
<keyword evidence="5 6" id="KW-0057">Aromatic amino acid biosynthesis</keyword>
<dbReference type="HAMAP" id="MF_00222">
    <property type="entry name" value="Shikimate_DH_AroE"/>
    <property type="match status" value="1"/>
</dbReference>
<feature type="active site" description="Proton acceptor" evidence="6">
    <location>
        <position position="71"/>
    </location>
</feature>
<dbReference type="OrthoDB" id="8744at2157"/>
<dbReference type="EMBL" id="LWMU01000081">
    <property type="protein sequence ID" value="KZX11846.1"/>
    <property type="molecule type" value="Genomic_DNA"/>
</dbReference>
<protein>
    <recommendedName>
        <fullName evidence="1 6">Shikimate dehydrogenase (NADP(+))</fullName>
        <shortName evidence="6">SDH</shortName>
        <ecNumber evidence="1 6">1.1.1.25</ecNumber>
    </recommendedName>
</protein>
<dbReference type="InterPro" id="IPR006151">
    <property type="entry name" value="Shikm_DH/Glu-tRNA_Rdtase"/>
</dbReference>
<feature type="binding site" evidence="6">
    <location>
        <position position="247"/>
    </location>
    <ligand>
        <name>NADP(+)</name>
        <dbReference type="ChEBI" id="CHEBI:58349"/>
    </ligand>
</feature>
<dbReference type="GO" id="GO:0019632">
    <property type="term" value="P:shikimate metabolic process"/>
    <property type="evidence" value="ECO:0007669"/>
    <property type="project" value="InterPro"/>
</dbReference>
<gene>
    <name evidence="6 10" type="primary">aroE</name>
    <name evidence="10" type="ORF">MBORA_13860</name>
</gene>
<feature type="binding site" evidence="6">
    <location>
        <position position="83"/>
    </location>
    <ligand>
        <name>NADP(+)</name>
        <dbReference type="ChEBI" id="CHEBI:58349"/>
    </ligand>
</feature>
<comment type="subunit">
    <text evidence="6">Homodimer.</text>
</comment>
<dbReference type="NCBIfam" id="NF001319">
    <property type="entry name" value="PRK00258.3-3"/>
    <property type="match status" value="1"/>
</dbReference>
<dbReference type="SUPFAM" id="SSF51735">
    <property type="entry name" value="NAD(P)-binding Rossmann-fold domains"/>
    <property type="match status" value="1"/>
</dbReference>
<dbReference type="Pfam" id="PF08501">
    <property type="entry name" value="Shikimate_dh_N"/>
    <property type="match status" value="1"/>
</dbReference>
<keyword evidence="3 6" id="KW-0521">NADP</keyword>
<comment type="pathway">
    <text evidence="6">Metabolic intermediate biosynthesis; chorismate biosynthesis; chorismate from D-erythrose 4-phosphate and phosphoenolpyruvate: step 4/7.</text>
</comment>
<proteinExistence type="inferred from homology"/>
<feature type="binding site" evidence="6">
    <location>
        <position position="92"/>
    </location>
    <ligand>
        <name>shikimate</name>
        <dbReference type="ChEBI" id="CHEBI:36208"/>
    </ligand>
</feature>
<dbReference type="NCBIfam" id="TIGR00507">
    <property type="entry name" value="aroE"/>
    <property type="match status" value="1"/>
</dbReference>
<dbReference type="GO" id="GO:0004764">
    <property type="term" value="F:shikimate 3-dehydrogenase (NADP+) activity"/>
    <property type="evidence" value="ECO:0007669"/>
    <property type="project" value="UniProtKB-UniRule"/>
</dbReference>
<feature type="binding site" evidence="6">
    <location>
        <position position="254"/>
    </location>
    <ligand>
        <name>shikimate</name>
        <dbReference type="ChEBI" id="CHEBI:36208"/>
    </ligand>
</feature>
<dbReference type="PANTHER" id="PTHR21089:SF1">
    <property type="entry name" value="BIFUNCTIONAL 3-DEHYDROQUINATE DEHYDRATASE_SHIKIMATE DEHYDROGENASE, CHLOROPLASTIC"/>
    <property type="match status" value="1"/>
</dbReference>
<evidence type="ECO:0000256" key="3">
    <source>
        <dbReference type="ARBA" id="ARBA00022857"/>
    </source>
</evidence>
<dbReference type="EC" id="1.1.1.25" evidence="1 6"/>
<feature type="binding site" evidence="6">
    <location>
        <position position="224"/>
    </location>
    <ligand>
        <name>NADP(+)</name>
        <dbReference type="ChEBI" id="CHEBI:58349"/>
    </ligand>
</feature>
<keyword evidence="4 6" id="KW-0560">Oxidoreductase</keyword>
<comment type="caution">
    <text evidence="10">The sequence shown here is derived from an EMBL/GenBank/DDBJ whole genome shotgun (WGS) entry which is preliminary data.</text>
</comment>
<dbReference type="GO" id="GO:0008652">
    <property type="term" value="P:amino acid biosynthetic process"/>
    <property type="evidence" value="ECO:0007669"/>
    <property type="project" value="UniProtKB-KW"/>
</dbReference>
<accession>A0A166AC93</accession>
<feature type="binding site" evidence="6">
    <location>
        <position position="226"/>
    </location>
    <ligand>
        <name>shikimate</name>
        <dbReference type="ChEBI" id="CHEBI:36208"/>
    </ligand>
</feature>
<dbReference type="RefSeq" id="WP_042692029.1">
    <property type="nucleotide sequence ID" value="NZ_CABMAB010000003.1"/>
</dbReference>
<organism evidence="10 11">
    <name type="scientific">Methanobrevibacter oralis</name>
    <dbReference type="NCBI Taxonomy" id="66851"/>
    <lineage>
        <taxon>Archaea</taxon>
        <taxon>Methanobacteriati</taxon>
        <taxon>Methanobacteriota</taxon>
        <taxon>Methanomada group</taxon>
        <taxon>Methanobacteria</taxon>
        <taxon>Methanobacteriales</taxon>
        <taxon>Methanobacteriaceae</taxon>
        <taxon>Methanobrevibacter</taxon>
    </lineage>
</organism>
<dbReference type="Gene3D" id="3.40.50.10860">
    <property type="entry name" value="Leucine Dehydrogenase, chain A, domain 1"/>
    <property type="match status" value="1"/>
</dbReference>
<dbReference type="GO" id="GO:0009073">
    <property type="term" value="P:aromatic amino acid family biosynthetic process"/>
    <property type="evidence" value="ECO:0007669"/>
    <property type="project" value="UniProtKB-KW"/>
</dbReference>
<dbReference type="GO" id="GO:0009423">
    <property type="term" value="P:chorismate biosynthetic process"/>
    <property type="evidence" value="ECO:0007669"/>
    <property type="project" value="UniProtKB-UniRule"/>
</dbReference>
<dbReference type="InterPro" id="IPR022893">
    <property type="entry name" value="Shikimate_DH_fam"/>
</dbReference>
<evidence type="ECO:0000259" key="8">
    <source>
        <dbReference type="Pfam" id="PF08501"/>
    </source>
</evidence>
<comment type="function">
    <text evidence="6">Involved in the biosynthesis of the chorismate, which leads to the biosynthesis of aromatic amino acids. Catalyzes the reversible NADPH linked reduction of 3-dehydroshikimate (DHSA) to yield shikimate (SA).</text>
</comment>
<evidence type="ECO:0000256" key="1">
    <source>
        <dbReference type="ARBA" id="ARBA00012962"/>
    </source>
</evidence>
<dbReference type="Pfam" id="PF01488">
    <property type="entry name" value="Shikimate_DH"/>
    <property type="match status" value="1"/>
</dbReference>
<feature type="binding site" evidence="6">
    <location>
        <position position="105"/>
    </location>
    <ligand>
        <name>shikimate</name>
        <dbReference type="ChEBI" id="CHEBI:36208"/>
    </ligand>
</feature>
<dbReference type="CDD" id="cd01065">
    <property type="entry name" value="NAD_bind_Shikimate_DH"/>
    <property type="match status" value="1"/>
</dbReference>
<dbReference type="InterPro" id="IPR036291">
    <property type="entry name" value="NAD(P)-bd_dom_sf"/>
</dbReference>
<dbReference type="Proteomes" id="UP000077428">
    <property type="component" value="Unassembled WGS sequence"/>
</dbReference>
<sequence length="282" mass="30566">MNIQGSTKIVGLIGQPIEHTFSPPMHNAAFMKLGLDYVYLPFSVNPINLKSAISGAKSLSIQGLNVTIPHKIDVIKYLDELDEIAKLIGAVNTIDFKNLKGYNTDGIGAIKAIEEVSNVKNKNVIVSGAGGASRAISFYLAKFGVESLTILNRNVVKAEKLANDILNSDLIGNIKTDSLENISKYLTKSDILINTTPLGMNPSLEAVSIANANDMHEDLVVFDAVYNPNETVLLKEAIKAGAKPVYGIKMLLYQGAESFEIWTGKKAPIKAMYESLIKTLNL</sequence>
<evidence type="ECO:0000256" key="6">
    <source>
        <dbReference type="HAMAP-Rule" id="MF_00222"/>
    </source>
</evidence>
<dbReference type="NCBIfam" id="NF001314">
    <property type="entry name" value="PRK00258.2-2"/>
    <property type="match status" value="1"/>
</dbReference>
<evidence type="ECO:0000313" key="11">
    <source>
        <dbReference type="Proteomes" id="UP000077428"/>
    </source>
</evidence>
<comment type="catalytic activity">
    <reaction evidence="6">
        <text>shikimate + NADP(+) = 3-dehydroshikimate + NADPH + H(+)</text>
        <dbReference type="Rhea" id="RHEA:17737"/>
        <dbReference type="ChEBI" id="CHEBI:15378"/>
        <dbReference type="ChEBI" id="CHEBI:16630"/>
        <dbReference type="ChEBI" id="CHEBI:36208"/>
        <dbReference type="ChEBI" id="CHEBI:57783"/>
        <dbReference type="ChEBI" id="CHEBI:58349"/>
        <dbReference type="EC" id="1.1.1.25"/>
    </reaction>
</comment>
<dbReference type="PATRIC" id="fig|66851.6.peg.1504"/>
<dbReference type="GO" id="GO:0050661">
    <property type="term" value="F:NADP binding"/>
    <property type="evidence" value="ECO:0007669"/>
    <property type="project" value="InterPro"/>
</dbReference>
<dbReference type="Gene3D" id="3.40.50.720">
    <property type="entry name" value="NAD(P)-binding Rossmann-like Domain"/>
    <property type="match status" value="1"/>
</dbReference>
<evidence type="ECO:0000256" key="4">
    <source>
        <dbReference type="ARBA" id="ARBA00023002"/>
    </source>
</evidence>
<comment type="similarity">
    <text evidence="6">Belongs to the shikimate dehydrogenase family.</text>
</comment>
<evidence type="ECO:0000259" key="7">
    <source>
        <dbReference type="Pfam" id="PF01488"/>
    </source>
</evidence>
<dbReference type="InterPro" id="IPR011342">
    <property type="entry name" value="Shikimate_DH"/>
</dbReference>
<feature type="domain" description="Shikimate dehydrogenase substrate binding N-terminal" evidence="8">
    <location>
        <begin position="12"/>
        <end position="94"/>
    </location>
</feature>
<dbReference type="SUPFAM" id="SSF53223">
    <property type="entry name" value="Aminoacid dehydrogenase-like, N-terminal domain"/>
    <property type="match status" value="1"/>
</dbReference>
<dbReference type="Pfam" id="PF18317">
    <property type="entry name" value="SDH_C"/>
    <property type="match status" value="1"/>
</dbReference>
<keyword evidence="2 6" id="KW-0028">Amino-acid biosynthesis</keyword>
<feature type="domain" description="SDH C-terminal" evidence="9">
    <location>
        <begin position="247"/>
        <end position="276"/>
    </location>
</feature>
<evidence type="ECO:0000259" key="9">
    <source>
        <dbReference type="Pfam" id="PF18317"/>
    </source>
</evidence>
<dbReference type="InterPro" id="IPR013708">
    <property type="entry name" value="Shikimate_DH-bd_N"/>
</dbReference>
<dbReference type="AlphaFoldDB" id="A0A166AC93"/>
<dbReference type="InterPro" id="IPR041121">
    <property type="entry name" value="SDH_C"/>
</dbReference>
<evidence type="ECO:0000313" key="10">
    <source>
        <dbReference type="EMBL" id="KZX11846.1"/>
    </source>
</evidence>
<feature type="binding site" evidence="6">
    <location>
        <begin position="128"/>
        <end position="132"/>
    </location>
    <ligand>
        <name>NADP(+)</name>
        <dbReference type="ChEBI" id="CHEBI:58349"/>
    </ligand>
</feature>
<comment type="caution">
    <text evidence="6">Lacks conserved residue(s) required for the propagation of feature annotation.</text>
</comment>
<evidence type="ECO:0000256" key="2">
    <source>
        <dbReference type="ARBA" id="ARBA00022605"/>
    </source>
</evidence>